<accession>W6Y996</accession>
<gene>
    <name evidence="1" type="ORF">COCCADRAFT_25766</name>
</gene>
<dbReference type="GeneID" id="19145862"/>
<dbReference type="RefSeq" id="XP_007711631.1">
    <property type="nucleotide sequence ID" value="XM_007713441.1"/>
</dbReference>
<protein>
    <recommendedName>
        <fullName evidence="3">Xaa-Pro dipeptidyl-peptidase-like domain-containing protein</fullName>
    </recommendedName>
</protein>
<sequence length="105" mass="11503">MNESEYRIGSIPVLYTDATPPSDAGARYKALNPRTILLPVGYKKEPDCRTWEVETVFEQEIPIPLGDGVIIRADVFRPADTPMVPAVVHCSHYGKSGTGSQGNSR</sequence>
<reference evidence="1 2" key="1">
    <citation type="journal article" date="2013" name="PLoS Genet.">
        <title>Comparative genome structure, secondary metabolite, and effector coding capacity across Cochliobolus pathogens.</title>
        <authorList>
            <person name="Condon B.J."/>
            <person name="Leng Y."/>
            <person name="Wu D."/>
            <person name="Bushley K.E."/>
            <person name="Ohm R.A."/>
            <person name="Otillar R."/>
            <person name="Martin J."/>
            <person name="Schackwitz W."/>
            <person name="Grimwood J."/>
            <person name="MohdZainudin N."/>
            <person name="Xue C."/>
            <person name="Wang R."/>
            <person name="Manning V.A."/>
            <person name="Dhillon B."/>
            <person name="Tu Z.J."/>
            <person name="Steffenson B.J."/>
            <person name="Salamov A."/>
            <person name="Sun H."/>
            <person name="Lowry S."/>
            <person name="LaButti K."/>
            <person name="Han J."/>
            <person name="Copeland A."/>
            <person name="Lindquist E."/>
            <person name="Barry K."/>
            <person name="Schmutz J."/>
            <person name="Baker S.E."/>
            <person name="Ciuffetti L.M."/>
            <person name="Grigoriev I.V."/>
            <person name="Zhong S."/>
            <person name="Turgeon B.G."/>
        </authorList>
    </citation>
    <scope>NUCLEOTIDE SEQUENCE [LARGE SCALE GENOMIC DNA]</scope>
    <source>
        <strain evidence="1 2">26-R-13</strain>
    </source>
</reference>
<evidence type="ECO:0000313" key="2">
    <source>
        <dbReference type="Proteomes" id="UP000053841"/>
    </source>
</evidence>
<dbReference type="AlphaFoldDB" id="W6Y996"/>
<proteinExistence type="predicted"/>
<organism evidence="1 2">
    <name type="scientific">Cochliobolus carbonum (strain 26-R-13)</name>
    <name type="common">Maize leaf spot fungus</name>
    <name type="synonym">Bipolaris zeicola</name>
    <dbReference type="NCBI Taxonomy" id="930089"/>
    <lineage>
        <taxon>Eukaryota</taxon>
        <taxon>Fungi</taxon>
        <taxon>Dikarya</taxon>
        <taxon>Ascomycota</taxon>
        <taxon>Pezizomycotina</taxon>
        <taxon>Dothideomycetes</taxon>
        <taxon>Pleosporomycetidae</taxon>
        <taxon>Pleosporales</taxon>
        <taxon>Pleosporineae</taxon>
        <taxon>Pleosporaceae</taxon>
        <taxon>Bipolaris</taxon>
    </lineage>
</organism>
<dbReference type="OrthoDB" id="2578740at2759"/>
<dbReference type="Proteomes" id="UP000053841">
    <property type="component" value="Unassembled WGS sequence"/>
</dbReference>
<dbReference type="SUPFAM" id="SSF53474">
    <property type="entry name" value="alpha/beta-Hydrolases"/>
    <property type="match status" value="1"/>
</dbReference>
<dbReference type="HOGENOM" id="CLU_2236133_0_0_1"/>
<dbReference type="InterPro" id="IPR029058">
    <property type="entry name" value="AB_hydrolase_fold"/>
</dbReference>
<keyword evidence="2" id="KW-1185">Reference proteome</keyword>
<evidence type="ECO:0008006" key="3">
    <source>
        <dbReference type="Google" id="ProtNLM"/>
    </source>
</evidence>
<dbReference type="EMBL" id="KI964598">
    <property type="protein sequence ID" value="EUC34085.1"/>
    <property type="molecule type" value="Genomic_DNA"/>
</dbReference>
<name>W6Y996_COCC2</name>
<dbReference type="Gene3D" id="3.40.50.1820">
    <property type="entry name" value="alpha/beta hydrolase"/>
    <property type="match status" value="1"/>
</dbReference>
<dbReference type="KEGG" id="bze:COCCADRAFT_25766"/>
<evidence type="ECO:0000313" key="1">
    <source>
        <dbReference type="EMBL" id="EUC34085.1"/>
    </source>
</evidence>